<evidence type="ECO:0000256" key="6">
    <source>
        <dbReference type="ARBA" id="ARBA00022989"/>
    </source>
</evidence>
<feature type="transmembrane region" description="Helical" evidence="8">
    <location>
        <begin position="158"/>
        <end position="177"/>
    </location>
</feature>
<dbReference type="OrthoDB" id="85643at2"/>
<feature type="transmembrane region" description="Helical" evidence="8">
    <location>
        <begin position="267"/>
        <end position="289"/>
    </location>
</feature>
<dbReference type="GO" id="GO:0022857">
    <property type="term" value="F:transmembrane transporter activity"/>
    <property type="evidence" value="ECO:0007669"/>
    <property type="project" value="InterPro"/>
</dbReference>
<feature type="transmembrane region" description="Helical" evidence="8">
    <location>
        <begin position="295"/>
        <end position="313"/>
    </location>
</feature>
<dbReference type="SUPFAM" id="SSF103473">
    <property type="entry name" value="MFS general substrate transporter"/>
    <property type="match status" value="1"/>
</dbReference>
<dbReference type="InterPro" id="IPR036259">
    <property type="entry name" value="MFS_trans_sf"/>
</dbReference>
<keyword evidence="3" id="KW-1003">Cell membrane</keyword>
<dbReference type="InterPro" id="IPR020846">
    <property type="entry name" value="MFS_dom"/>
</dbReference>
<keyword evidence="7 8" id="KW-0472">Membrane</keyword>
<evidence type="ECO:0000256" key="5">
    <source>
        <dbReference type="ARBA" id="ARBA00022692"/>
    </source>
</evidence>
<dbReference type="GO" id="GO:0005886">
    <property type="term" value="C:plasma membrane"/>
    <property type="evidence" value="ECO:0007669"/>
    <property type="project" value="UniProtKB-SubCell"/>
</dbReference>
<dbReference type="InterPro" id="IPR024989">
    <property type="entry name" value="MFS_assoc_dom"/>
</dbReference>
<name>A0A1M7Y5A5_9FIRM</name>
<gene>
    <name evidence="10" type="ORF">SAMN02745217_01567</name>
</gene>
<feature type="transmembrane region" description="Helical" evidence="8">
    <location>
        <begin position="72"/>
        <end position="90"/>
    </location>
</feature>
<dbReference type="RefSeq" id="WP_073588271.1">
    <property type="nucleotide sequence ID" value="NZ_FRFD01000004.1"/>
</dbReference>
<comment type="subcellular location">
    <subcellularLocation>
        <location evidence="1">Cell inner membrane</location>
        <topology evidence="1">Multi-pass membrane protein</topology>
    </subcellularLocation>
</comment>
<keyword evidence="11" id="KW-1185">Reference proteome</keyword>
<dbReference type="Proteomes" id="UP000184612">
    <property type="component" value="Unassembled WGS sequence"/>
</dbReference>
<dbReference type="STRING" id="1121345.SAMN02745217_01567"/>
<dbReference type="PANTHER" id="PTHR23522">
    <property type="entry name" value="BLL5896 PROTEIN"/>
    <property type="match status" value="1"/>
</dbReference>
<evidence type="ECO:0000256" key="8">
    <source>
        <dbReference type="SAM" id="Phobius"/>
    </source>
</evidence>
<dbReference type="Gene3D" id="1.20.1250.20">
    <property type="entry name" value="MFS general substrate transporter like domains"/>
    <property type="match status" value="2"/>
</dbReference>
<evidence type="ECO:0000256" key="1">
    <source>
        <dbReference type="ARBA" id="ARBA00004429"/>
    </source>
</evidence>
<accession>A0A1M7Y5A5</accession>
<feature type="transmembrane region" description="Helical" evidence="8">
    <location>
        <begin position="40"/>
        <end position="60"/>
    </location>
</feature>
<feature type="transmembrane region" description="Helical" evidence="8">
    <location>
        <begin position="96"/>
        <end position="119"/>
    </location>
</feature>
<proteinExistence type="predicted"/>
<evidence type="ECO:0000256" key="7">
    <source>
        <dbReference type="ARBA" id="ARBA00023136"/>
    </source>
</evidence>
<protein>
    <submittedName>
        <fullName evidence="10">Oligosaccharide:H+ symporter</fullName>
    </submittedName>
</protein>
<sequence>MSSRKEILKLLAVNTVLWSVMALYSPFMGAFYAKQGITNAQIGMLSAIGPLAALFIQPFWGIISDKIGKRRNVLIFVVFGSSLAILTYRIHSGFVFFLVSTVLLTSFSTAIIPLCDAIVTNLTKKNNVNFAFIRIGGTVGYAITVFIIGILVKQNIERIFLFGCSGFLLLMFFLLLLPNDQIPKKERAKFHTKEKIFKNYQIRFVLLFAFLLQLGLTFCGTYYGVYVIKLGYGASILGISSCISALSEIPVLLLINKLMKKFGAVNILAFSVAMVSLRLILAASGVLPLMLMSQLLQSVTYMTCYYSCVMFISENAAEGKLSQGQSMLAMVQTGLGSTLGSLLGGTMTEHFGIRPSFFVLAAVIAVISVLNFFMLRIDGKRRRTQKADILQV</sequence>
<evidence type="ECO:0000256" key="2">
    <source>
        <dbReference type="ARBA" id="ARBA00022448"/>
    </source>
</evidence>
<feature type="transmembrane region" description="Helical" evidence="8">
    <location>
        <begin position="204"/>
        <end position="226"/>
    </location>
</feature>
<reference evidence="10 11" key="1">
    <citation type="submission" date="2016-12" db="EMBL/GenBank/DDBJ databases">
        <authorList>
            <person name="Song W.-J."/>
            <person name="Kurnit D.M."/>
        </authorList>
    </citation>
    <scope>NUCLEOTIDE SEQUENCE [LARGE SCALE GENOMIC DNA]</scope>
    <source>
        <strain evidence="10 11">DSM 12503</strain>
    </source>
</reference>
<feature type="transmembrane region" description="Helical" evidence="8">
    <location>
        <begin position="131"/>
        <end position="152"/>
    </location>
</feature>
<feature type="transmembrane region" description="Helical" evidence="8">
    <location>
        <begin position="356"/>
        <end position="375"/>
    </location>
</feature>
<keyword evidence="4" id="KW-0997">Cell inner membrane</keyword>
<dbReference type="Pfam" id="PF12832">
    <property type="entry name" value="MFS_1_like"/>
    <property type="match status" value="1"/>
</dbReference>
<evidence type="ECO:0000256" key="3">
    <source>
        <dbReference type="ARBA" id="ARBA00022475"/>
    </source>
</evidence>
<organism evidence="10 11">
    <name type="scientific">Anaerocolumna xylanovorans DSM 12503</name>
    <dbReference type="NCBI Taxonomy" id="1121345"/>
    <lineage>
        <taxon>Bacteria</taxon>
        <taxon>Bacillati</taxon>
        <taxon>Bacillota</taxon>
        <taxon>Clostridia</taxon>
        <taxon>Lachnospirales</taxon>
        <taxon>Lachnospiraceae</taxon>
        <taxon>Anaerocolumna</taxon>
    </lineage>
</organism>
<feature type="transmembrane region" description="Helical" evidence="8">
    <location>
        <begin position="232"/>
        <end position="255"/>
    </location>
</feature>
<keyword evidence="2" id="KW-0813">Transport</keyword>
<feature type="transmembrane region" description="Helical" evidence="8">
    <location>
        <begin position="7"/>
        <end position="28"/>
    </location>
</feature>
<evidence type="ECO:0000313" key="10">
    <source>
        <dbReference type="EMBL" id="SHO47531.1"/>
    </source>
</evidence>
<feature type="transmembrane region" description="Helical" evidence="8">
    <location>
        <begin position="325"/>
        <end position="344"/>
    </location>
</feature>
<keyword evidence="5 8" id="KW-0812">Transmembrane</keyword>
<feature type="domain" description="Major facilitator superfamily (MFS) profile" evidence="9">
    <location>
        <begin position="1"/>
        <end position="380"/>
    </location>
</feature>
<evidence type="ECO:0000313" key="11">
    <source>
        <dbReference type="Proteomes" id="UP000184612"/>
    </source>
</evidence>
<dbReference type="PROSITE" id="PS50850">
    <property type="entry name" value="MFS"/>
    <property type="match status" value="1"/>
</dbReference>
<dbReference type="AlphaFoldDB" id="A0A1M7Y5A5"/>
<keyword evidence="6 8" id="KW-1133">Transmembrane helix</keyword>
<dbReference type="PANTHER" id="PTHR23522:SF10">
    <property type="entry name" value="3-PHENYLPROPIONIC ACID TRANSPORTER-RELATED"/>
    <property type="match status" value="1"/>
</dbReference>
<dbReference type="EMBL" id="FRFD01000004">
    <property type="protein sequence ID" value="SHO47531.1"/>
    <property type="molecule type" value="Genomic_DNA"/>
</dbReference>
<evidence type="ECO:0000256" key="4">
    <source>
        <dbReference type="ARBA" id="ARBA00022519"/>
    </source>
</evidence>
<evidence type="ECO:0000259" key="9">
    <source>
        <dbReference type="PROSITE" id="PS50850"/>
    </source>
</evidence>